<accession>A0A498HHZ0</accession>
<feature type="transmembrane region" description="Helical" evidence="1">
    <location>
        <begin position="187"/>
        <end position="215"/>
    </location>
</feature>
<name>A0A498HHZ0_MALDO</name>
<feature type="transmembrane region" description="Helical" evidence="1">
    <location>
        <begin position="158"/>
        <end position="175"/>
    </location>
</feature>
<evidence type="ECO:0000256" key="1">
    <source>
        <dbReference type="SAM" id="Phobius"/>
    </source>
</evidence>
<organism evidence="2 3">
    <name type="scientific">Malus domestica</name>
    <name type="common">Apple</name>
    <name type="synonym">Pyrus malus</name>
    <dbReference type="NCBI Taxonomy" id="3750"/>
    <lineage>
        <taxon>Eukaryota</taxon>
        <taxon>Viridiplantae</taxon>
        <taxon>Streptophyta</taxon>
        <taxon>Embryophyta</taxon>
        <taxon>Tracheophyta</taxon>
        <taxon>Spermatophyta</taxon>
        <taxon>Magnoliopsida</taxon>
        <taxon>eudicotyledons</taxon>
        <taxon>Gunneridae</taxon>
        <taxon>Pentapetalae</taxon>
        <taxon>rosids</taxon>
        <taxon>fabids</taxon>
        <taxon>Rosales</taxon>
        <taxon>Rosaceae</taxon>
        <taxon>Amygdaloideae</taxon>
        <taxon>Maleae</taxon>
        <taxon>Malus</taxon>
    </lineage>
</organism>
<evidence type="ECO:0000313" key="3">
    <source>
        <dbReference type="Proteomes" id="UP000290289"/>
    </source>
</evidence>
<feature type="transmembrane region" description="Helical" evidence="1">
    <location>
        <begin position="130"/>
        <end position="152"/>
    </location>
</feature>
<feature type="transmembrane region" description="Helical" evidence="1">
    <location>
        <begin position="7"/>
        <end position="27"/>
    </location>
</feature>
<keyword evidence="1" id="KW-0472">Membrane</keyword>
<dbReference type="EMBL" id="RDQH01000343">
    <property type="protein sequence ID" value="RXH68997.1"/>
    <property type="molecule type" value="Genomic_DNA"/>
</dbReference>
<keyword evidence="3" id="KW-1185">Reference proteome</keyword>
<dbReference type="PANTHER" id="PTHR35288">
    <property type="entry name" value="TAIL FIBER"/>
    <property type="match status" value="1"/>
</dbReference>
<keyword evidence="1" id="KW-0812">Transmembrane</keyword>
<evidence type="ECO:0000313" key="2">
    <source>
        <dbReference type="EMBL" id="RXH68997.1"/>
    </source>
</evidence>
<dbReference type="AlphaFoldDB" id="A0A498HHZ0"/>
<dbReference type="Proteomes" id="UP000290289">
    <property type="component" value="Chromosome 17"/>
</dbReference>
<gene>
    <name evidence="2" type="ORF">DVH24_031330</name>
</gene>
<comment type="caution">
    <text evidence="2">The sequence shown here is derived from an EMBL/GenBank/DDBJ whole genome shotgun (WGS) entry which is preliminary data.</text>
</comment>
<proteinExistence type="predicted"/>
<reference evidence="2 3" key="1">
    <citation type="submission" date="2018-10" db="EMBL/GenBank/DDBJ databases">
        <title>A high-quality apple genome assembly.</title>
        <authorList>
            <person name="Hu J."/>
        </authorList>
    </citation>
    <scope>NUCLEOTIDE SEQUENCE [LARGE SCALE GENOMIC DNA]</scope>
    <source>
        <strain evidence="3">cv. HFTH1</strain>
        <tissue evidence="2">Young leaf</tissue>
    </source>
</reference>
<dbReference type="PANTHER" id="PTHR35288:SF2">
    <property type="entry name" value="TRANSMEMBRANE PROTEIN"/>
    <property type="match status" value="1"/>
</dbReference>
<keyword evidence="1" id="KW-1133">Transmembrane helix</keyword>
<sequence>MASSKKWATTISSIASFIYFLVIILQIPLFSIPCTGGICRTPVEVTSSQLIASEVFPLFLVKALLYPGAFANAFIKNKAIPGYDNLKLYNFTNVKAADAISDLQRLEVSISIEIYVVSSEPLLCSNFIKLILRGIYVLVGSYLSVAGAFLGLIRPGRMSLFGMLLIVWGLVREIFSSKSTSTDLIYMYPAISFALFAAFLSITRDVLLAIVTIILKSWKFCILSESPLLI</sequence>
<protein>
    <submittedName>
        <fullName evidence="2">Uncharacterized protein</fullName>
    </submittedName>
</protein>